<gene>
    <name evidence="1" type="ORF">LX73_0622</name>
</gene>
<accession>A0A5D3YN78</accession>
<dbReference type="Proteomes" id="UP000324595">
    <property type="component" value="Unassembled WGS sequence"/>
</dbReference>
<keyword evidence="2" id="KW-1185">Reference proteome</keyword>
<organism evidence="1 2">
    <name type="scientific">Fodinibius salinus</name>
    <dbReference type="NCBI Taxonomy" id="860790"/>
    <lineage>
        <taxon>Bacteria</taxon>
        <taxon>Pseudomonadati</taxon>
        <taxon>Balneolota</taxon>
        <taxon>Balneolia</taxon>
        <taxon>Balneolales</taxon>
        <taxon>Balneolaceae</taxon>
        <taxon>Fodinibius</taxon>
    </lineage>
</organism>
<comment type="caution">
    <text evidence="1">The sequence shown here is derived from an EMBL/GenBank/DDBJ whole genome shotgun (WGS) entry which is preliminary data.</text>
</comment>
<protein>
    <submittedName>
        <fullName evidence="1">Uncharacterized protein</fullName>
    </submittedName>
</protein>
<dbReference type="Gene3D" id="3.30.700.10">
    <property type="entry name" value="Glycoprotein, Type 4 Pilin"/>
    <property type="match status" value="1"/>
</dbReference>
<dbReference type="OrthoDB" id="1525378at2"/>
<evidence type="ECO:0000313" key="1">
    <source>
        <dbReference type="EMBL" id="TYP95324.1"/>
    </source>
</evidence>
<name>A0A5D3YN78_9BACT</name>
<dbReference type="EMBL" id="VNHY01000001">
    <property type="protein sequence ID" value="TYP95324.1"/>
    <property type="molecule type" value="Genomic_DNA"/>
</dbReference>
<reference evidence="1 2" key="1">
    <citation type="submission" date="2019-07" db="EMBL/GenBank/DDBJ databases">
        <title>Genomic Encyclopedia of Archaeal and Bacterial Type Strains, Phase II (KMG-II): from individual species to whole genera.</title>
        <authorList>
            <person name="Goeker M."/>
        </authorList>
    </citation>
    <scope>NUCLEOTIDE SEQUENCE [LARGE SCALE GENOMIC DNA]</scope>
    <source>
        <strain evidence="1 2">DSM 21935</strain>
    </source>
</reference>
<proteinExistence type="predicted"/>
<dbReference type="AlphaFoldDB" id="A0A5D3YN78"/>
<evidence type="ECO:0000313" key="2">
    <source>
        <dbReference type="Proteomes" id="UP000324595"/>
    </source>
</evidence>
<sequence length="154" mass="15240">MGQQQLLLVILVTIIVGIATVVAINTFSSAADSANVDAVRNDLLSMASTAQGFYMKPDMMGGGSNSFDNTNGSAIGIGDIGCTGDISGTDCVNENGTYSISSTSENSFDITGKPASAGGNIVITVCADDAAISDYAADGSASAPGASECSSSSS</sequence>